<dbReference type="AlphaFoldDB" id="A0A8J4XV14"/>
<evidence type="ECO:0000256" key="1">
    <source>
        <dbReference type="ARBA" id="ARBA00009407"/>
    </source>
</evidence>
<feature type="domain" description="CRIM" evidence="3">
    <location>
        <begin position="162"/>
        <end position="296"/>
    </location>
</feature>
<dbReference type="InterPro" id="IPR031567">
    <property type="entry name" value="CRIM_dom"/>
</dbReference>
<dbReference type="EMBL" id="JACEEZ010022558">
    <property type="protein sequence ID" value="KAG0712304.1"/>
    <property type="molecule type" value="Genomic_DNA"/>
</dbReference>
<dbReference type="GO" id="GO:0005886">
    <property type="term" value="C:plasma membrane"/>
    <property type="evidence" value="ECO:0007669"/>
    <property type="project" value="TreeGrafter"/>
</dbReference>
<dbReference type="PANTHER" id="PTHR13335:SF1">
    <property type="entry name" value="TARGET OF RAPAMYCIN COMPLEX 2 SUBUNIT MAPKAP1"/>
    <property type="match status" value="1"/>
</dbReference>
<dbReference type="GO" id="GO:0038203">
    <property type="term" value="P:TORC2 signaling"/>
    <property type="evidence" value="ECO:0007669"/>
    <property type="project" value="TreeGrafter"/>
</dbReference>
<feature type="domain" description="Sin1 N-terminal" evidence="2">
    <location>
        <begin position="78"/>
        <end position="147"/>
    </location>
</feature>
<gene>
    <name evidence="4" type="primary">MAPKAP1</name>
    <name evidence="4" type="ORF">GWK47_018815</name>
</gene>
<dbReference type="Pfam" id="PF16978">
    <property type="entry name" value="CRIM"/>
    <property type="match status" value="1"/>
</dbReference>
<proteinExistence type="inferred from homology"/>
<name>A0A8J4XV14_CHIOP</name>
<dbReference type="GO" id="GO:0005737">
    <property type="term" value="C:cytoplasm"/>
    <property type="evidence" value="ECO:0007669"/>
    <property type="project" value="TreeGrafter"/>
</dbReference>
<accession>A0A8J4XV14</accession>
<organism evidence="4 5">
    <name type="scientific">Chionoecetes opilio</name>
    <name type="common">Atlantic snow crab</name>
    <name type="synonym">Cancer opilio</name>
    <dbReference type="NCBI Taxonomy" id="41210"/>
    <lineage>
        <taxon>Eukaryota</taxon>
        <taxon>Metazoa</taxon>
        <taxon>Ecdysozoa</taxon>
        <taxon>Arthropoda</taxon>
        <taxon>Crustacea</taxon>
        <taxon>Multicrustacea</taxon>
        <taxon>Malacostraca</taxon>
        <taxon>Eumalacostraca</taxon>
        <taxon>Eucarida</taxon>
        <taxon>Decapoda</taxon>
        <taxon>Pleocyemata</taxon>
        <taxon>Brachyura</taxon>
        <taxon>Eubrachyura</taxon>
        <taxon>Majoidea</taxon>
        <taxon>Majidae</taxon>
        <taxon>Chionoecetes</taxon>
    </lineage>
</organism>
<dbReference type="PANTHER" id="PTHR13335">
    <property type="entry name" value="TARGET OF RAPAMYCIN COMPLEX 2 SUBUNIT MAPKAP1"/>
    <property type="match status" value="1"/>
</dbReference>
<dbReference type="OrthoDB" id="241990at2759"/>
<dbReference type="GO" id="GO:0005546">
    <property type="term" value="F:phosphatidylinositol-4,5-bisphosphate binding"/>
    <property type="evidence" value="ECO:0007669"/>
    <property type="project" value="TreeGrafter"/>
</dbReference>
<evidence type="ECO:0000259" key="3">
    <source>
        <dbReference type="Pfam" id="PF16978"/>
    </source>
</evidence>
<comment type="similarity">
    <text evidence="1">Belongs to the SIN1 family.</text>
</comment>
<keyword evidence="5" id="KW-1185">Reference proteome</keyword>
<dbReference type="Proteomes" id="UP000770661">
    <property type="component" value="Unassembled WGS sequence"/>
</dbReference>
<evidence type="ECO:0000313" key="4">
    <source>
        <dbReference type="EMBL" id="KAG0712304.1"/>
    </source>
</evidence>
<dbReference type="GO" id="GO:0031932">
    <property type="term" value="C:TORC2 complex"/>
    <property type="evidence" value="ECO:0007669"/>
    <property type="project" value="InterPro"/>
</dbReference>
<dbReference type="InterPro" id="IPR008828">
    <property type="entry name" value="Sin1/Avo1"/>
</dbReference>
<sequence length="304" mass="34158">MVCAGREVVQAASREARLLGTAMATYDDRHWILSHIQNSYVTSDDTGLCEVVVQQEAGSAPVVDFPCLATADSPPHPSNDDPPAHSLDIAPDMDFVGHRQRSYTAQRLEVMRREKKNASRVKRVVWRHNTAPIDESELNELFARKAVITSQDCPVPQPPPVSLLSRLVQQYPDGLNNPFLEYAKFDGTTHTNVLTRRISIYLLIGDNPAPNYPMVVSVINCHQARVLDLIGLICWLYTKENRQPPLRGGVDHYALHIAEEDGQVDWDFQALRPRDVVEKFGFNVLALVERKTDREASQDIVVTL</sequence>
<evidence type="ECO:0000313" key="5">
    <source>
        <dbReference type="Proteomes" id="UP000770661"/>
    </source>
</evidence>
<dbReference type="Pfam" id="PF05422">
    <property type="entry name" value="SIN1"/>
    <property type="match status" value="1"/>
</dbReference>
<dbReference type="InterPro" id="IPR032679">
    <property type="entry name" value="Sin1_N"/>
</dbReference>
<reference evidence="4" key="1">
    <citation type="submission" date="2020-07" db="EMBL/GenBank/DDBJ databases">
        <title>The High-quality genome of the commercially important snow crab, Chionoecetes opilio.</title>
        <authorList>
            <person name="Jeong J.-H."/>
            <person name="Ryu S."/>
        </authorList>
    </citation>
    <scope>NUCLEOTIDE SEQUENCE</scope>
    <source>
        <strain evidence="4">MADBK_172401_WGS</strain>
        <tissue evidence="4">Digestive gland</tissue>
    </source>
</reference>
<protein>
    <submittedName>
        <fullName evidence="4">Target of rapamycin complex 2 subunit MAPKAP1</fullName>
    </submittedName>
</protein>
<comment type="caution">
    <text evidence="4">The sequence shown here is derived from an EMBL/GenBank/DDBJ whole genome shotgun (WGS) entry which is preliminary data.</text>
</comment>
<evidence type="ECO:0000259" key="2">
    <source>
        <dbReference type="Pfam" id="PF05422"/>
    </source>
</evidence>